<reference evidence="1 2" key="1">
    <citation type="journal article" date="2017" name="Plant Biotechnol. J.">
        <title>A comprehensive draft genome sequence for lupin (Lupinus angustifolius), an emerging health food: insights into plant-microbe interactions and legume evolution.</title>
        <authorList>
            <person name="Hane J.K."/>
            <person name="Ming Y."/>
            <person name="Kamphuis L.G."/>
            <person name="Nelson M.N."/>
            <person name="Garg G."/>
            <person name="Atkins C.A."/>
            <person name="Bayer P.E."/>
            <person name="Bravo A."/>
            <person name="Bringans S."/>
            <person name="Cannon S."/>
            <person name="Edwards D."/>
            <person name="Foley R."/>
            <person name="Gao L.L."/>
            <person name="Harrison M.J."/>
            <person name="Huang W."/>
            <person name="Hurgobin B."/>
            <person name="Li S."/>
            <person name="Liu C.W."/>
            <person name="McGrath A."/>
            <person name="Morahan G."/>
            <person name="Murray J."/>
            <person name="Weller J."/>
            <person name="Jian J."/>
            <person name="Singh K.B."/>
        </authorList>
    </citation>
    <scope>NUCLEOTIDE SEQUENCE [LARGE SCALE GENOMIC DNA]</scope>
    <source>
        <strain evidence="2">cv. Tanjil</strain>
        <tissue evidence="1">Whole plant</tissue>
    </source>
</reference>
<dbReference type="EMBL" id="CM007377">
    <property type="protein sequence ID" value="OIV94064.1"/>
    <property type="molecule type" value="Genomic_DNA"/>
</dbReference>
<name>A0A4P1QSQ4_LUPAN</name>
<keyword evidence="2" id="KW-1185">Reference proteome</keyword>
<sequence>MGIHMVVVAIAKLHWQLSSHNLRPTVVGFAYPMVLKLLMSSFRLFQDEALYQSRLFFFTISQIVHNRDLPLSTRSRLERAITLILRFIATTSIGTTSEGLEIGHDTFYALSMIAL</sequence>
<evidence type="ECO:0000313" key="1">
    <source>
        <dbReference type="EMBL" id="OIV94064.1"/>
    </source>
</evidence>
<dbReference type="PANTHER" id="PTHR38925">
    <property type="entry name" value="PROTEIN, PUTATIVE-RELATED"/>
    <property type="match status" value="1"/>
</dbReference>
<dbReference type="Gramene" id="OIV94064">
    <property type="protein sequence ID" value="OIV94064"/>
    <property type="gene ID" value="TanjilG_05444"/>
</dbReference>
<organism evidence="1 2">
    <name type="scientific">Lupinus angustifolius</name>
    <name type="common">Narrow-leaved blue lupine</name>
    <dbReference type="NCBI Taxonomy" id="3871"/>
    <lineage>
        <taxon>Eukaryota</taxon>
        <taxon>Viridiplantae</taxon>
        <taxon>Streptophyta</taxon>
        <taxon>Embryophyta</taxon>
        <taxon>Tracheophyta</taxon>
        <taxon>Spermatophyta</taxon>
        <taxon>Magnoliopsida</taxon>
        <taxon>eudicotyledons</taxon>
        <taxon>Gunneridae</taxon>
        <taxon>Pentapetalae</taxon>
        <taxon>rosids</taxon>
        <taxon>fabids</taxon>
        <taxon>Fabales</taxon>
        <taxon>Fabaceae</taxon>
        <taxon>Papilionoideae</taxon>
        <taxon>50 kb inversion clade</taxon>
        <taxon>genistoids sensu lato</taxon>
        <taxon>core genistoids</taxon>
        <taxon>Genisteae</taxon>
        <taxon>Lupinus</taxon>
    </lineage>
</organism>
<protein>
    <submittedName>
        <fullName evidence="1">Uncharacterized protein</fullName>
    </submittedName>
</protein>
<evidence type="ECO:0000313" key="2">
    <source>
        <dbReference type="Proteomes" id="UP000188354"/>
    </source>
</evidence>
<dbReference type="Proteomes" id="UP000188354">
    <property type="component" value="Chromosome LG17"/>
</dbReference>
<gene>
    <name evidence="1" type="ORF">TanjilG_05444</name>
</gene>
<dbReference type="AlphaFoldDB" id="A0A4P1QSQ4"/>
<proteinExistence type="predicted"/>
<dbReference type="PANTHER" id="PTHR38925:SF1">
    <property type="entry name" value="PROTEIN, PUTATIVE-RELATED"/>
    <property type="match status" value="1"/>
</dbReference>
<accession>A0A4P1QSQ4</accession>